<name>S9RTN3_9RHOB</name>
<sequence>MLVSMLGADFAKSSKHPFFKDLARKAVCPVERTPASQDMSKALANLVSQLAKPQTHRSTARKISVPAPANAGTPTQSRAEQSDEIMAQHPALIAKHLVKLTTPQQLDALRKLRGQTARQVAAYLAELKK</sequence>
<evidence type="ECO:0000313" key="2">
    <source>
        <dbReference type="EMBL" id="EPX77319.1"/>
    </source>
</evidence>
<proteinExistence type="predicted"/>
<organism evidence="2 3">
    <name type="scientific">Litoreibacter arenae DSM 19593</name>
    <dbReference type="NCBI Taxonomy" id="1123360"/>
    <lineage>
        <taxon>Bacteria</taxon>
        <taxon>Pseudomonadati</taxon>
        <taxon>Pseudomonadota</taxon>
        <taxon>Alphaproteobacteria</taxon>
        <taxon>Rhodobacterales</taxon>
        <taxon>Roseobacteraceae</taxon>
        <taxon>Litoreibacter</taxon>
    </lineage>
</organism>
<protein>
    <submittedName>
        <fullName evidence="2">Uncharacterized protein</fullName>
    </submittedName>
</protein>
<evidence type="ECO:0000313" key="3">
    <source>
        <dbReference type="Proteomes" id="UP000015351"/>
    </source>
</evidence>
<dbReference type="Proteomes" id="UP000015351">
    <property type="component" value="Unassembled WGS sequence"/>
</dbReference>
<comment type="caution">
    <text evidence="2">The sequence shown here is derived from an EMBL/GenBank/DDBJ whole genome shotgun (WGS) entry which is preliminary data.</text>
</comment>
<gene>
    <name evidence="2" type="ORF">thalar_03041</name>
</gene>
<dbReference type="HOGENOM" id="CLU_1946196_0_0_5"/>
<reference evidence="3" key="1">
    <citation type="journal article" date="2013" name="Stand. Genomic Sci.">
        <title>Genome sequence of the Litoreibacter arenae type strain (DSM 19593(T)), a member of the Roseobacter clade isolated from sea sand.</title>
        <authorList>
            <person name="Riedel T."/>
            <person name="Fiebig A."/>
            <person name="Petersen J."/>
            <person name="Gronow S."/>
            <person name="Kyrpides N.C."/>
            <person name="Goker M."/>
            <person name="Klenk H.P."/>
        </authorList>
    </citation>
    <scope>NUCLEOTIDE SEQUENCE [LARGE SCALE GENOMIC DNA]</scope>
    <source>
        <strain evidence="3">DSM 19593</strain>
    </source>
</reference>
<feature type="region of interest" description="Disordered" evidence="1">
    <location>
        <begin position="51"/>
        <end position="86"/>
    </location>
</feature>
<evidence type="ECO:0000256" key="1">
    <source>
        <dbReference type="SAM" id="MobiDB-lite"/>
    </source>
</evidence>
<keyword evidence="3" id="KW-1185">Reference proteome</keyword>
<accession>S9RTN3</accession>
<dbReference type="EMBL" id="AONI01000015">
    <property type="protein sequence ID" value="EPX77319.1"/>
    <property type="molecule type" value="Genomic_DNA"/>
</dbReference>
<dbReference type="STRING" id="1123360.thalar_03041"/>
<dbReference type="AlphaFoldDB" id="S9RTN3"/>